<dbReference type="Proteomes" id="UP000198824">
    <property type="component" value="Unassembled WGS sequence"/>
</dbReference>
<protein>
    <submittedName>
        <fullName evidence="4">Gluconate 5-dehydrogenase/2-deoxy-D-gluconate 3-dehydrogenase</fullName>
    </submittedName>
</protein>
<dbReference type="PRINTS" id="PR00081">
    <property type="entry name" value="GDHRDH"/>
</dbReference>
<evidence type="ECO:0000313" key="4">
    <source>
        <dbReference type="EMBL" id="SFS10755.1"/>
    </source>
</evidence>
<sequence length="257" mass="26347">MSTGIARFALDGQVAIVTGGGGGLGSAGATALAEAGADVALVARNRIKLEDAARAVEAAGRRALIVEADVADAEAMVAAVEAVEHAFGRVDILFNNAGITDPQTVLDIAPEQFLRILEVNVAGAFHAIRAVARPMIARGYGRIVNMGSILSGRGMANRAAYCASKAGLANLGAACAFEFGAHGITVNTLGATVIVTDLNRELVRTQPALYAKVVERTPLGRLGEIEDLMGALLFLASPAARFVTGQTLFVDGGYTAG</sequence>
<dbReference type="InterPro" id="IPR002347">
    <property type="entry name" value="SDR_fam"/>
</dbReference>
<comment type="similarity">
    <text evidence="1">Belongs to the short-chain dehydrogenases/reductases (SDR) family.</text>
</comment>
<dbReference type="PANTHER" id="PTHR42760">
    <property type="entry name" value="SHORT-CHAIN DEHYDROGENASES/REDUCTASES FAMILY MEMBER"/>
    <property type="match status" value="1"/>
</dbReference>
<dbReference type="Gene3D" id="3.40.50.720">
    <property type="entry name" value="NAD(P)-binding Rossmann-like Domain"/>
    <property type="match status" value="1"/>
</dbReference>
<dbReference type="GO" id="GO:0016616">
    <property type="term" value="F:oxidoreductase activity, acting on the CH-OH group of donors, NAD or NADP as acceptor"/>
    <property type="evidence" value="ECO:0007669"/>
    <property type="project" value="TreeGrafter"/>
</dbReference>
<dbReference type="SMART" id="SM00822">
    <property type="entry name" value="PKS_KR"/>
    <property type="match status" value="1"/>
</dbReference>
<dbReference type="SUPFAM" id="SSF51735">
    <property type="entry name" value="NAD(P)-binding Rossmann-fold domains"/>
    <property type="match status" value="1"/>
</dbReference>
<evidence type="ECO:0000256" key="2">
    <source>
        <dbReference type="ARBA" id="ARBA00023002"/>
    </source>
</evidence>
<dbReference type="InterPro" id="IPR036291">
    <property type="entry name" value="NAD(P)-bd_dom_sf"/>
</dbReference>
<dbReference type="FunFam" id="3.40.50.720:FF:000084">
    <property type="entry name" value="Short-chain dehydrogenase reductase"/>
    <property type="match status" value="1"/>
</dbReference>
<dbReference type="PANTHER" id="PTHR42760:SF115">
    <property type="entry name" value="3-OXOACYL-[ACYL-CARRIER-PROTEIN] REDUCTASE FABG"/>
    <property type="match status" value="1"/>
</dbReference>
<gene>
    <name evidence="4" type="ORF">SAMN05192580_3462</name>
</gene>
<reference evidence="4 5" key="1">
    <citation type="submission" date="2016-10" db="EMBL/GenBank/DDBJ databases">
        <authorList>
            <person name="de Groot N.N."/>
        </authorList>
    </citation>
    <scope>NUCLEOTIDE SEQUENCE [LARGE SCALE GENOMIC DNA]</scope>
    <source>
        <strain evidence="4 5">S5-249</strain>
    </source>
</reference>
<organism evidence="4 5">
    <name type="scientific">Sphingomonas jatrophae</name>
    <dbReference type="NCBI Taxonomy" id="1166337"/>
    <lineage>
        <taxon>Bacteria</taxon>
        <taxon>Pseudomonadati</taxon>
        <taxon>Pseudomonadota</taxon>
        <taxon>Alphaproteobacteria</taxon>
        <taxon>Sphingomonadales</taxon>
        <taxon>Sphingomonadaceae</taxon>
        <taxon>Sphingomonas</taxon>
    </lineage>
</organism>
<dbReference type="Pfam" id="PF13561">
    <property type="entry name" value="adh_short_C2"/>
    <property type="match status" value="1"/>
</dbReference>
<keyword evidence="5" id="KW-1185">Reference proteome</keyword>
<evidence type="ECO:0000313" key="5">
    <source>
        <dbReference type="Proteomes" id="UP000198824"/>
    </source>
</evidence>
<dbReference type="EMBL" id="FOZG01000003">
    <property type="protein sequence ID" value="SFS10755.1"/>
    <property type="molecule type" value="Genomic_DNA"/>
</dbReference>
<evidence type="ECO:0000259" key="3">
    <source>
        <dbReference type="SMART" id="SM00822"/>
    </source>
</evidence>
<dbReference type="RefSeq" id="WP_165611345.1">
    <property type="nucleotide sequence ID" value="NZ_FOZG01000003.1"/>
</dbReference>
<proteinExistence type="inferred from homology"/>
<name>A0A1I6M4V8_9SPHN</name>
<keyword evidence="2" id="KW-0560">Oxidoreductase</keyword>
<dbReference type="AlphaFoldDB" id="A0A1I6M4V8"/>
<dbReference type="PRINTS" id="PR00080">
    <property type="entry name" value="SDRFAMILY"/>
</dbReference>
<dbReference type="STRING" id="1166337.SAMN05192580_3462"/>
<accession>A0A1I6M4V8</accession>
<evidence type="ECO:0000256" key="1">
    <source>
        <dbReference type="ARBA" id="ARBA00006484"/>
    </source>
</evidence>
<feature type="domain" description="Ketoreductase" evidence="3">
    <location>
        <begin position="13"/>
        <end position="192"/>
    </location>
</feature>
<dbReference type="InterPro" id="IPR057326">
    <property type="entry name" value="KR_dom"/>
</dbReference>